<dbReference type="InterPro" id="IPR039425">
    <property type="entry name" value="RNA_pol_sigma-70-like"/>
</dbReference>
<dbReference type="GO" id="GO:0006352">
    <property type="term" value="P:DNA-templated transcription initiation"/>
    <property type="evidence" value="ECO:0007669"/>
    <property type="project" value="InterPro"/>
</dbReference>
<feature type="compositionally biased region" description="Low complexity" evidence="6">
    <location>
        <begin position="180"/>
        <end position="200"/>
    </location>
</feature>
<evidence type="ECO:0000313" key="9">
    <source>
        <dbReference type="Proteomes" id="UP000619244"/>
    </source>
</evidence>
<proteinExistence type="inferred from homology"/>
<dbReference type="PANTHER" id="PTHR43133">
    <property type="entry name" value="RNA POLYMERASE ECF-TYPE SIGMA FACTO"/>
    <property type="match status" value="1"/>
</dbReference>
<evidence type="ECO:0000313" key="8">
    <source>
        <dbReference type="EMBL" id="GGX67768.1"/>
    </source>
</evidence>
<dbReference type="GO" id="GO:0003677">
    <property type="term" value="F:DNA binding"/>
    <property type="evidence" value="ECO:0007669"/>
    <property type="project" value="UniProtKB-KW"/>
</dbReference>
<protein>
    <recommendedName>
        <fullName evidence="7">HTH cro/C1-type domain-containing protein</fullName>
    </recommendedName>
</protein>
<dbReference type="GO" id="GO:0016987">
    <property type="term" value="F:sigma factor activity"/>
    <property type="evidence" value="ECO:0007669"/>
    <property type="project" value="UniProtKB-KW"/>
</dbReference>
<feature type="region of interest" description="Disordered" evidence="6">
    <location>
        <begin position="461"/>
        <end position="483"/>
    </location>
</feature>
<name>A0A918KKT5_9ACTN</name>
<feature type="compositionally biased region" description="Basic and acidic residues" evidence="6">
    <location>
        <begin position="208"/>
        <end position="237"/>
    </location>
</feature>
<dbReference type="InterPro" id="IPR001387">
    <property type="entry name" value="Cro/C1-type_HTH"/>
</dbReference>
<organism evidence="8 9">
    <name type="scientific">Streptomyces minutiscleroticus</name>
    <dbReference type="NCBI Taxonomy" id="68238"/>
    <lineage>
        <taxon>Bacteria</taxon>
        <taxon>Bacillati</taxon>
        <taxon>Actinomycetota</taxon>
        <taxon>Actinomycetes</taxon>
        <taxon>Kitasatosporales</taxon>
        <taxon>Streptomycetaceae</taxon>
        <taxon>Streptomyces</taxon>
    </lineage>
</organism>
<feature type="domain" description="HTH cro/C1-type" evidence="7">
    <location>
        <begin position="16"/>
        <end position="50"/>
    </location>
</feature>
<evidence type="ECO:0000256" key="3">
    <source>
        <dbReference type="ARBA" id="ARBA00023082"/>
    </source>
</evidence>
<keyword evidence="9" id="KW-1185">Reference proteome</keyword>
<feature type="region of interest" description="Disordered" evidence="6">
    <location>
        <begin position="180"/>
        <end position="237"/>
    </location>
</feature>
<dbReference type="Gene3D" id="1.10.1740.10">
    <property type="match status" value="1"/>
</dbReference>
<dbReference type="Pfam" id="PF01381">
    <property type="entry name" value="HTH_3"/>
    <property type="match status" value="1"/>
</dbReference>
<feature type="region of interest" description="Disordered" evidence="6">
    <location>
        <begin position="65"/>
        <end position="84"/>
    </location>
</feature>
<dbReference type="SUPFAM" id="SSF88659">
    <property type="entry name" value="Sigma3 and sigma4 domains of RNA polymerase sigma factors"/>
    <property type="match status" value="1"/>
</dbReference>
<feature type="region of interest" description="Disordered" evidence="6">
    <location>
        <begin position="1"/>
        <end position="30"/>
    </location>
</feature>
<keyword evidence="3" id="KW-0731">Sigma factor</keyword>
<dbReference type="Gene3D" id="1.10.260.40">
    <property type="entry name" value="lambda repressor-like DNA-binding domains"/>
    <property type="match status" value="1"/>
</dbReference>
<evidence type="ECO:0000256" key="6">
    <source>
        <dbReference type="SAM" id="MobiDB-lite"/>
    </source>
</evidence>
<keyword evidence="5" id="KW-0804">Transcription</keyword>
<dbReference type="InterPro" id="IPR013325">
    <property type="entry name" value="RNA_pol_sigma_r2"/>
</dbReference>
<dbReference type="InterPro" id="IPR013324">
    <property type="entry name" value="RNA_pol_sigma_r3/r4-like"/>
</dbReference>
<dbReference type="InterPro" id="IPR036388">
    <property type="entry name" value="WH-like_DNA-bd_sf"/>
</dbReference>
<accession>A0A918KKT5</accession>
<feature type="compositionally biased region" description="Low complexity" evidence="6">
    <location>
        <begin position="71"/>
        <end position="84"/>
    </location>
</feature>
<reference evidence="8" key="1">
    <citation type="journal article" date="2014" name="Int. J. Syst. Evol. Microbiol.">
        <title>Complete genome sequence of Corynebacterium casei LMG S-19264T (=DSM 44701T), isolated from a smear-ripened cheese.</title>
        <authorList>
            <consortium name="US DOE Joint Genome Institute (JGI-PGF)"/>
            <person name="Walter F."/>
            <person name="Albersmeier A."/>
            <person name="Kalinowski J."/>
            <person name="Ruckert C."/>
        </authorList>
    </citation>
    <scope>NUCLEOTIDE SEQUENCE</scope>
    <source>
        <strain evidence="8">JCM 4790</strain>
    </source>
</reference>
<keyword evidence="4" id="KW-0238">DNA-binding</keyword>
<dbReference type="SMART" id="SM00530">
    <property type="entry name" value="HTH_XRE"/>
    <property type="match status" value="1"/>
</dbReference>
<dbReference type="CDD" id="cd00093">
    <property type="entry name" value="HTH_XRE"/>
    <property type="match status" value="1"/>
</dbReference>
<dbReference type="RefSeq" id="WP_229919256.1">
    <property type="nucleotide sequence ID" value="NZ_BMVU01000007.1"/>
</dbReference>
<dbReference type="PROSITE" id="PS50943">
    <property type="entry name" value="HTH_CROC1"/>
    <property type="match status" value="1"/>
</dbReference>
<feature type="region of interest" description="Disordered" evidence="6">
    <location>
        <begin position="93"/>
        <end position="137"/>
    </location>
</feature>
<keyword evidence="2" id="KW-0805">Transcription regulation</keyword>
<reference evidence="8" key="2">
    <citation type="submission" date="2020-09" db="EMBL/GenBank/DDBJ databases">
        <authorList>
            <person name="Sun Q."/>
            <person name="Ohkuma M."/>
        </authorList>
    </citation>
    <scope>NUCLEOTIDE SEQUENCE</scope>
    <source>
        <strain evidence="8">JCM 4790</strain>
    </source>
</reference>
<dbReference type="AlphaFoldDB" id="A0A918KKT5"/>
<comment type="caution">
    <text evidence="8">The sequence shown here is derived from an EMBL/GenBank/DDBJ whole genome shotgun (WGS) entry which is preliminary data.</text>
</comment>
<sequence length="507" mass="53013">MTQTPATPLPPPKERRRLREARSLSQAQVAAEIGVSRKTVRAWETGRTTPRGRQREAYARLLIISETSGTASPPRAGSAGEAAGRAVREIVVRTESGAGTAPARTSGKPRPGEGTERTGRARRPGRSWGAGGGAAGTGAAAAAADTADGVNKAGGTGADDAAGTKSVADGGACTTHAAGPAGPAGSVDAADAAVSARPAGGADGTSEAGEKSKKGEKVEKGGRAEKGEADGANDADKAAEAELTPDQAFDALYAFCAPALVRQAYLLTGRRELAREAVERAFHLAWQRWPEVAVDRDPAGWVRAVAHEYALSPWHRLRPRHRTPEQPPAALDDRRLLTALLSLPPAYRRTLLLYDGIGLDLPETAAETEASTPAAAGRVEYARDAVASRVPGLEDPEALRRRMTGLAGTERLRPVPRPVAVRAGSERRARHWTRAAIAFTALIVGATVFTLHRAPDHYEAPQAPAASVRGVPPRSGPGPLSPADLTLRAELRSAVTNGPYRLVPETR</sequence>
<evidence type="ECO:0000256" key="2">
    <source>
        <dbReference type="ARBA" id="ARBA00023015"/>
    </source>
</evidence>
<dbReference type="EMBL" id="BMVU01000007">
    <property type="protein sequence ID" value="GGX67768.1"/>
    <property type="molecule type" value="Genomic_DNA"/>
</dbReference>
<comment type="similarity">
    <text evidence="1">Belongs to the sigma-70 factor family. ECF subfamily.</text>
</comment>
<dbReference type="Proteomes" id="UP000619244">
    <property type="component" value="Unassembled WGS sequence"/>
</dbReference>
<feature type="compositionally biased region" description="Basic and acidic residues" evidence="6">
    <location>
        <begin position="110"/>
        <end position="119"/>
    </location>
</feature>
<gene>
    <name evidence="8" type="ORF">GCM10010358_22720</name>
</gene>
<evidence type="ECO:0000256" key="5">
    <source>
        <dbReference type="ARBA" id="ARBA00023163"/>
    </source>
</evidence>
<evidence type="ECO:0000259" key="7">
    <source>
        <dbReference type="PROSITE" id="PS50943"/>
    </source>
</evidence>
<evidence type="ECO:0000256" key="1">
    <source>
        <dbReference type="ARBA" id="ARBA00010641"/>
    </source>
</evidence>
<dbReference type="SUPFAM" id="SSF47413">
    <property type="entry name" value="lambda repressor-like DNA-binding domains"/>
    <property type="match status" value="1"/>
</dbReference>
<evidence type="ECO:0000256" key="4">
    <source>
        <dbReference type="ARBA" id="ARBA00023125"/>
    </source>
</evidence>
<dbReference type="Gene3D" id="1.10.10.10">
    <property type="entry name" value="Winged helix-like DNA-binding domain superfamily/Winged helix DNA-binding domain"/>
    <property type="match status" value="1"/>
</dbReference>
<dbReference type="SUPFAM" id="SSF88946">
    <property type="entry name" value="Sigma2 domain of RNA polymerase sigma factors"/>
    <property type="match status" value="1"/>
</dbReference>
<dbReference type="PANTHER" id="PTHR43133:SF8">
    <property type="entry name" value="RNA POLYMERASE SIGMA FACTOR HI_1459-RELATED"/>
    <property type="match status" value="1"/>
</dbReference>
<dbReference type="InterPro" id="IPR010982">
    <property type="entry name" value="Lambda_DNA-bd_dom_sf"/>
</dbReference>